<evidence type="ECO:0000313" key="1">
    <source>
        <dbReference type="EMBL" id="OIW16729.1"/>
    </source>
</evidence>
<dbReference type="OrthoDB" id="1938190at2759"/>
<dbReference type="PANTHER" id="PTHR35110">
    <property type="entry name" value="EXPRESSED PROTEIN"/>
    <property type="match status" value="1"/>
</dbReference>
<organism evidence="1 2">
    <name type="scientific">Lupinus angustifolius</name>
    <name type="common">Narrow-leaved blue lupine</name>
    <dbReference type="NCBI Taxonomy" id="3871"/>
    <lineage>
        <taxon>Eukaryota</taxon>
        <taxon>Viridiplantae</taxon>
        <taxon>Streptophyta</taxon>
        <taxon>Embryophyta</taxon>
        <taxon>Tracheophyta</taxon>
        <taxon>Spermatophyta</taxon>
        <taxon>Magnoliopsida</taxon>
        <taxon>eudicotyledons</taxon>
        <taxon>Gunneridae</taxon>
        <taxon>Pentapetalae</taxon>
        <taxon>rosids</taxon>
        <taxon>fabids</taxon>
        <taxon>Fabales</taxon>
        <taxon>Fabaceae</taxon>
        <taxon>Papilionoideae</taxon>
        <taxon>50 kb inversion clade</taxon>
        <taxon>genistoids sensu lato</taxon>
        <taxon>core genistoids</taxon>
        <taxon>Genisteae</taxon>
        <taxon>Lupinus</taxon>
    </lineage>
</organism>
<dbReference type="Gramene" id="OIW16729">
    <property type="protein sequence ID" value="OIW16729"/>
    <property type="gene ID" value="TanjilG_14499"/>
</dbReference>
<name>A0A4P1RS46_LUPAN</name>
<dbReference type="STRING" id="3871.A0A4P1RS46"/>
<protein>
    <submittedName>
        <fullName evidence="1">Uncharacterized protein</fullName>
    </submittedName>
</protein>
<dbReference type="EMBL" id="CM007362">
    <property type="protein sequence ID" value="OIW16729.1"/>
    <property type="molecule type" value="Genomic_DNA"/>
</dbReference>
<reference evidence="1 2" key="1">
    <citation type="journal article" date="2017" name="Plant Biotechnol. J.">
        <title>A comprehensive draft genome sequence for lupin (Lupinus angustifolius), an emerging health food: insights into plant-microbe interactions and legume evolution.</title>
        <authorList>
            <person name="Hane J.K."/>
            <person name="Ming Y."/>
            <person name="Kamphuis L.G."/>
            <person name="Nelson M.N."/>
            <person name="Garg G."/>
            <person name="Atkins C.A."/>
            <person name="Bayer P.E."/>
            <person name="Bravo A."/>
            <person name="Bringans S."/>
            <person name="Cannon S."/>
            <person name="Edwards D."/>
            <person name="Foley R."/>
            <person name="Gao L.L."/>
            <person name="Harrison M.J."/>
            <person name="Huang W."/>
            <person name="Hurgobin B."/>
            <person name="Li S."/>
            <person name="Liu C.W."/>
            <person name="McGrath A."/>
            <person name="Morahan G."/>
            <person name="Murray J."/>
            <person name="Weller J."/>
            <person name="Jian J."/>
            <person name="Singh K.B."/>
        </authorList>
    </citation>
    <scope>NUCLEOTIDE SEQUENCE [LARGE SCALE GENOMIC DNA]</scope>
    <source>
        <strain evidence="2">cv. Tanjil</strain>
        <tissue evidence="1">Whole plant</tissue>
    </source>
</reference>
<dbReference type="KEGG" id="lang:109337071"/>
<dbReference type="PANTHER" id="PTHR35110:SF3">
    <property type="entry name" value="OS08G0360000 PROTEIN"/>
    <property type="match status" value="1"/>
</dbReference>
<sequence length="109" mass="12287">MSYGEAVKLLGQRWKPILKMPSEQKHAIANGLFDIIKNHGPITVSNTWVRAKEAGLKDLTSKTQMKVVLTWMREKQKLRLVCNHVGAHKQFQYTIPASAGIVPSKHKPT</sequence>
<dbReference type="Proteomes" id="UP000188354">
    <property type="component" value="Chromosome LG02"/>
</dbReference>
<keyword evidence="2" id="KW-1185">Reference proteome</keyword>
<accession>A0A4P1RS46</accession>
<proteinExistence type="predicted"/>
<evidence type="ECO:0000313" key="2">
    <source>
        <dbReference type="Proteomes" id="UP000188354"/>
    </source>
</evidence>
<gene>
    <name evidence="1" type="ORF">TanjilG_14499</name>
</gene>
<dbReference type="AlphaFoldDB" id="A0A4P1RS46"/>